<dbReference type="OrthoDB" id="1751712at2759"/>
<name>A0A1U7ZCQ2_NELNU</name>
<dbReference type="OMA" id="VIVWSES"/>
<reference evidence="3" key="1">
    <citation type="submission" date="2025-08" db="UniProtKB">
        <authorList>
            <consortium name="RefSeq"/>
        </authorList>
    </citation>
    <scope>IDENTIFICATION</scope>
</reference>
<dbReference type="InterPro" id="IPR026960">
    <property type="entry name" value="RVT-Znf"/>
</dbReference>
<dbReference type="Proteomes" id="UP000189703">
    <property type="component" value="Unplaced"/>
</dbReference>
<keyword evidence="2" id="KW-1185">Reference proteome</keyword>
<accession>A0A1U7ZCQ2</accession>
<dbReference type="AlphaFoldDB" id="A0A1U7ZCQ2"/>
<protein>
    <submittedName>
        <fullName evidence="3">Uncharacterized protein LOC104588737</fullName>
    </submittedName>
</protein>
<organism evidence="2 3">
    <name type="scientific">Nelumbo nucifera</name>
    <name type="common">Sacred lotus</name>
    <dbReference type="NCBI Taxonomy" id="4432"/>
    <lineage>
        <taxon>Eukaryota</taxon>
        <taxon>Viridiplantae</taxon>
        <taxon>Streptophyta</taxon>
        <taxon>Embryophyta</taxon>
        <taxon>Tracheophyta</taxon>
        <taxon>Spermatophyta</taxon>
        <taxon>Magnoliopsida</taxon>
        <taxon>Proteales</taxon>
        <taxon>Nelumbonaceae</taxon>
        <taxon>Nelumbo</taxon>
    </lineage>
</organism>
<evidence type="ECO:0000313" key="3">
    <source>
        <dbReference type="RefSeq" id="XP_010245102.1"/>
    </source>
</evidence>
<proteinExistence type="predicted"/>
<dbReference type="KEGG" id="nnu:104588737"/>
<feature type="domain" description="Reverse transcriptase zinc-binding" evidence="1">
    <location>
        <begin position="8"/>
        <end position="81"/>
    </location>
</feature>
<dbReference type="InParanoid" id="A0A1U7ZCQ2"/>
<evidence type="ECO:0000313" key="2">
    <source>
        <dbReference type="Proteomes" id="UP000189703"/>
    </source>
</evidence>
<gene>
    <name evidence="3" type="primary">LOC104588737</name>
</gene>
<sequence>MAEKLSQGANLGFPSKQIWVSTSHSKTNFLVWVLALDKYLSRSNLCKLGVHIPNQSRGICGLVPESCDHLCIHCPLAARLWEHFINSAGLSWVMSRSVKALLCSWKLFGLSKKGKLVWKTIPAAVLVIVWSESNSRFP</sequence>
<evidence type="ECO:0000259" key="1">
    <source>
        <dbReference type="Pfam" id="PF13966"/>
    </source>
</evidence>
<dbReference type="GeneID" id="104588737"/>
<dbReference type="Pfam" id="PF13966">
    <property type="entry name" value="zf-RVT"/>
    <property type="match status" value="1"/>
</dbReference>
<dbReference type="RefSeq" id="XP_010245102.1">
    <property type="nucleotide sequence ID" value="XM_010246800.1"/>
</dbReference>